<evidence type="ECO:0000256" key="5">
    <source>
        <dbReference type="ARBA" id="ARBA00022691"/>
    </source>
</evidence>
<dbReference type="NCBIfam" id="TIGR00539">
    <property type="entry name" value="hemN_rel"/>
    <property type="match status" value="1"/>
</dbReference>
<comment type="cofactor">
    <cofactor evidence="1">
        <name>[4Fe-4S] cluster</name>
        <dbReference type="ChEBI" id="CHEBI:49883"/>
    </cofactor>
</comment>
<evidence type="ECO:0000313" key="12">
    <source>
        <dbReference type="EMBL" id="OPA81811.1"/>
    </source>
</evidence>
<organism evidence="12 13">
    <name type="scientific">Campylobacter pinnipediorum subsp. pinnipediorum</name>
    <dbReference type="NCBI Taxonomy" id="1660067"/>
    <lineage>
        <taxon>Bacteria</taxon>
        <taxon>Pseudomonadati</taxon>
        <taxon>Campylobacterota</taxon>
        <taxon>Epsilonproteobacteria</taxon>
        <taxon>Campylobacterales</taxon>
        <taxon>Campylobacteraceae</taxon>
        <taxon>Campylobacter</taxon>
    </lineage>
</organism>
<keyword evidence="10" id="KW-0963">Cytoplasm</keyword>
<comment type="function">
    <text evidence="10">Probably acts as a heme chaperone, transferring heme to an unknown acceptor. Binds one molecule of heme per monomer, possibly covalently. Binds 1 [4Fe-4S] cluster. The cluster is coordinated with 3 cysteines and an exchangeable S-adenosyl-L-methionine.</text>
</comment>
<evidence type="ECO:0000256" key="6">
    <source>
        <dbReference type="ARBA" id="ARBA00022723"/>
    </source>
</evidence>
<dbReference type="AlphaFoldDB" id="A0AAX0LBC3"/>
<dbReference type="Pfam" id="PF04055">
    <property type="entry name" value="Radical_SAM"/>
    <property type="match status" value="1"/>
</dbReference>
<reference evidence="12 13" key="1">
    <citation type="submission" date="2016-08" db="EMBL/GenBank/DDBJ databases">
        <title>Campylobacter species from sea mammals.</title>
        <authorList>
            <person name="Gilbert M.J."/>
            <person name="Byrne B.A."/>
            <person name="Zomer A.L."/>
            <person name="Wagenaar J.A."/>
        </authorList>
    </citation>
    <scope>NUCLEOTIDE SEQUENCE [LARGE SCALE GENOMIC DNA]</scope>
    <source>
        <strain evidence="12 13">1105248</strain>
    </source>
</reference>
<evidence type="ECO:0000256" key="8">
    <source>
        <dbReference type="ARBA" id="ARBA00023014"/>
    </source>
</evidence>
<dbReference type="GO" id="GO:0046872">
    <property type="term" value="F:metal ion binding"/>
    <property type="evidence" value="ECO:0007669"/>
    <property type="project" value="UniProtKB-UniRule"/>
</dbReference>
<keyword evidence="6 10" id="KW-0479">Metal-binding</keyword>
<keyword evidence="4 10" id="KW-0349">Heme</keyword>
<evidence type="ECO:0000313" key="13">
    <source>
        <dbReference type="Proteomes" id="UP000189728"/>
    </source>
</evidence>
<proteinExistence type="inferred from homology"/>
<dbReference type="GO" id="GO:0006779">
    <property type="term" value="P:porphyrin-containing compound biosynthetic process"/>
    <property type="evidence" value="ECO:0007669"/>
    <property type="project" value="InterPro"/>
</dbReference>
<dbReference type="SUPFAM" id="SSF102114">
    <property type="entry name" value="Radical SAM enzymes"/>
    <property type="match status" value="1"/>
</dbReference>
<evidence type="ECO:0000256" key="9">
    <source>
        <dbReference type="ARBA" id="ARBA00023186"/>
    </source>
</evidence>
<comment type="similarity">
    <text evidence="2">Belongs to the anaerobic coproporphyrinogen-III oxidase family. HemW subfamily.</text>
</comment>
<dbReference type="Proteomes" id="UP000189728">
    <property type="component" value="Unassembled WGS sequence"/>
</dbReference>
<dbReference type="EMBL" id="MCRK01000012">
    <property type="protein sequence ID" value="OPA81811.1"/>
    <property type="molecule type" value="Genomic_DNA"/>
</dbReference>
<evidence type="ECO:0000256" key="1">
    <source>
        <dbReference type="ARBA" id="ARBA00001966"/>
    </source>
</evidence>
<dbReference type="InterPro" id="IPR058240">
    <property type="entry name" value="rSAM_sf"/>
</dbReference>
<evidence type="ECO:0000259" key="11">
    <source>
        <dbReference type="PROSITE" id="PS51918"/>
    </source>
</evidence>
<keyword evidence="8 10" id="KW-0411">Iron-sulfur</keyword>
<dbReference type="RefSeq" id="WP_078415290.1">
    <property type="nucleotide sequence ID" value="NZ_MCRK01000012.1"/>
</dbReference>
<evidence type="ECO:0000256" key="2">
    <source>
        <dbReference type="ARBA" id="ARBA00006100"/>
    </source>
</evidence>
<comment type="caution">
    <text evidence="12">The sequence shown here is derived from an EMBL/GenBank/DDBJ whole genome shotgun (WGS) entry which is preliminary data.</text>
</comment>
<dbReference type="InterPro" id="IPR034505">
    <property type="entry name" value="Coproporphyrinogen-III_oxidase"/>
</dbReference>
<keyword evidence="9 10" id="KW-0143">Chaperone</keyword>
<feature type="domain" description="Radical SAM core" evidence="11">
    <location>
        <begin position="1"/>
        <end position="231"/>
    </location>
</feature>
<dbReference type="Gene3D" id="3.20.20.70">
    <property type="entry name" value="Aldolase class I"/>
    <property type="match status" value="1"/>
</dbReference>
<accession>A0AAX0LBC3</accession>
<sequence length="349" mass="40058">MLLYIHIPFCESKCPYCAFGSVVGKDSKANNYFKALVKDLKFQMSNFKNLKIKTVFIGGGTPSVINANLYQEIFDIFLPYCSKNVEITSEANPNSASLEWLKKMKEIGVNRISFGVQSFNEKKLKLLGRTHNAQDAKNAVINAKNAGFKNINVDIIYSTKFDNKKLLKQEIESIKQLKINHLSAYSLTLEENTPFYKKTQYQNNSPILANFIISEIKKAGFNQYEISNFGKACQHNLNYWKGDEYIGIGAYSVGFYDKKRLYASENIDNYIKNPLERKIEKLSKDDLLLEHIFLGARSKIGIDKKKLSQEQIKKAEILKKSRKIIEKNGRYFVKNFLLADEIALFINEN</sequence>
<keyword evidence="10" id="KW-0004">4Fe-4S</keyword>
<evidence type="ECO:0000256" key="7">
    <source>
        <dbReference type="ARBA" id="ARBA00023004"/>
    </source>
</evidence>
<evidence type="ECO:0000256" key="10">
    <source>
        <dbReference type="RuleBase" id="RU364116"/>
    </source>
</evidence>
<dbReference type="GO" id="GO:0004109">
    <property type="term" value="F:coproporphyrinogen oxidase activity"/>
    <property type="evidence" value="ECO:0007669"/>
    <property type="project" value="InterPro"/>
</dbReference>
<dbReference type="SFLD" id="SFLDS00029">
    <property type="entry name" value="Radical_SAM"/>
    <property type="match status" value="1"/>
</dbReference>
<dbReference type="CDD" id="cd01335">
    <property type="entry name" value="Radical_SAM"/>
    <property type="match status" value="1"/>
</dbReference>
<dbReference type="GO" id="GO:0005737">
    <property type="term" value="C:cytoplasm"/>
    <property type="evidence" value="ECO:0007669"/>
    <property type="project" value="UniProtKB-SubCell"/>
</dbReference>
<comment type="subcellular location">
    <subcellularLocation>
        <location evidence="10">Cytoplasm</location>
    </subcellularLocation>
</comment>
<dbReference type="InterPro" id="IPR013785">
    <property type="entry name" value="Aldolase_TIM"/>
</dbReference>
<dbReference type="GO" id="GO:0051539">
    <property type="term" value="F:4 iron, 4 sulfur cluster binding"/>
    <property type="evidence" value="ECO:0007669"/>
    <property type="project" value="UniProtKB-UniRule"/>
</dbReference>
<evidence type="ECO:0000256" key="3">
    <source>
        <dbReference type="ARBA" id="ARBA00017228"/>
    </source>
</evidence>
<dbReference type="InterPro" id="IPR004559">
    <property type="entry name" value="HemW-like"/>
</dbReference>
<gene>
    <name evidence="12" type="ORF">BFG04_01330</name>
</gene>
<keyword evidence="5 10" id="KW-0949">S-adenosyl-L-methionine</keyword>
<keyword evidence="7 10" id="KW-0408">Iron</keyword>
<protein>
    <recommendedName>
        <fullName evidence="3 10">Heme chaperone HemW</fullName>
    </recommendedName>
</protein>
<dbReference type="SMART" id="SM00729">
    <property type="entry name" value="Elp3"/>
    <property type="match status" value="1"/>
</dbReference>
<dbReference type="SFLD" id="SFLDG01065">
    <property type="entry name" value="anaerobic_coproporphyrinogen-I"/>
    <property type="match status" value="1"/>
</dbReference>
<dbReference type="PANTHER" id="PTHR13932:SF5">
    <property type="entry name" value="RADICAL S-ADENOSYL METHIONINE DOMAIN-CONTAINING PROTEIN 1, MITOCHONDRIAL"/>
    <property type="match status" value="1"/>
</dbReference>
<dbReference type="InterPro" id="IPR007197">
    <property type="entry name" value="rSAM"/>
</dbReference>
<dbReference type="SFLD" id="SFLDG01082">
    <property type="entry name" value="B12-binding_domain_containing"/>
    <property type="match status" value="1"/>
</dbReference>
<dbReference type="InterPro" id="IPR006638">
    <property type="entry name" value="Elp3/MiaA/NifB-like_rSAM"/>
</dbReference>
<name>A0AAX0LBC3_9BACT</name>
<dbReference type="SFLD" id="SFLDF00562">
    <property type="entry name" value="HemN-like__clustered_with_heat"/>
    <property type="match status" value="1"/>
</dbReference>
<evidence type="ECO:0000256" key="4">
    <source>
        <dbReference type="ARBA" id="ARBA00022617"/>
    </source>
</evidence>
<dbReference type="PROSITE" id="PS51918">
    <property type="entry name" value="RADICAL_SAM"/>
    <property type="match status" value="1"/>
</dbReference>
<dbReference type="PANTHER" id="PTHR13932">
    <property type="entry name" value="COPROPORPHYRINIGEN III OXIDASE"/>
    <property type="match status" value="1"/>
</dbReference>